<sequence>MTTEPFKAPSFYDSVGRRRKLSAGSMKAICDEYTEGKTIRELAASYGVSTSLVRTVVYHTPRKRDLSKIEQE</sequence>
<accession>A0A8F3EAD7</accession>
<name>A0A8F3EAD7_9CAUD</name>
<organism evidence="1 2">
    <name type="scientific">Arthrobacter phage Sicarius2</name>
    <dbReference type="NCBI Taxonomy" id="2836090"/>
    <lineage>
        <taxon>Viruses</taxon>
        <taxon>Duplodnaviria</taxon>
        <taxon>Heunggongvirae</taxon>
        <taxon>Uroviricota</taxon>
        <taxon>Caudoviricetes</taxon>
        <taxon>Berryhillviridae</taxon>
        <taxon>Sicariusvirus</taxon>
        <taxon>Sicariusvirus sicarius2</taxon>
    </lineage>
</organism>
<protein>
    <recommendedName>
        <fullName evidence="3">Helix-turn-helix DNA-binding domain protein</fullName>
    </recommendedName>
</protein>
<gene>
    <name evidence="1" type="primary">39</name>
    <name evidence="1" type="ORF">SEA_SICARIUS2_39</name>
</gene>
<dbReference type="EMBL" id="MW862982">
    <property type="protein sequence ID" value="QWY81944.1"/>
    <property type="molecule type" value="Genomic_DNA"/>
</dbReference>
<evidence type="ECO:0008006" key="3">
    <source>
        <dbReference type="Google" id="ProtNLM"/>
    </source>
</evidence>
<evidence type="ECO:0000313" key="1">
    <source>
        <dbReference type="EMBL" id="QWY81944.1"/>
    </source>
</evidence>
<reference evidence="1" key="1">
    <citation type="submission" date="2021-04" db="EMBL/GenBank/DDBJ databases">
        <authorList>
            <person name="Black C."/>
            <person name="Barkhordar M.H."/>
            <person name="Chen C."/>
            <person name="Chin S.C."/>
            <person name="Fang R."/>
            <person name="Fontenot L.A."/>
            <person name="Fulinara C.P."/>
            <person name="Gaeta R."/>
            <person name="Hong M.-L.O."/>
            <person name="Jiang B.L."/>
            <person name="Kapinos A."/>
            <person name="Komaranchath M."/>
            <person name="Lan W.C."/>
            <person name="Mirjafari-Firoozabadi S.-A."/>
            <person name="Padua J.-W.P."/>
            <person name="Ramarapu R."/>
            <person name="Santana M.G."/>
            <person name="Shaffer R.D."/>
            <person name="Soumakis M."/>
            <person name="Torres N.C."/>
            <person name="Tseng A."/>
            <person name="Venkatesh S."/>
            <person name="Wang V."/>
            <person name="Yanovsky A.O."/>
            <person name="Nguyen M.A."/>
            <person name="Swift C.M."/>
            <person name="Mayet R.A."/>
            <person name="Chen A."/>
            <person name="Demo S."/>
            <person name="Tse V.Y."/>
            <person name="Garlena R.A."/>
            <person name="Russell D.A."/>
            <person name="Pope W.H."/>
            <person name="Jacobs-Sera D."/>
            <person name="Hatfull G.F."/>
            <person name="Reddi K."/>
            <person name="Moberg-Parker J."/>
            <person name="Freise A.C."/>
        </authorList>
    </citation>
    <scope>NUCLEOTIDE SEQUENCE</scope>
</reference>
<keyword evidence="2" id="KW-1185">Reference proteome</keyword>
<evidence type="ECO:0000313" key="2">
    <source>
        <dbReference type="Proteomes" id="UP000693758"/>
    </source>
</evidence>
<proteinExistence type="predicted"/>
<dbReference type="Proteomes" id="UP000693758">
    <property type="component" value="Segment"/>
</dbReference>